<feature type="coiled-coil region" evidence="1">
    <location>
        <begin position="165"/>
        <end position="196"/>
    </location>
</feature>
<feature type="compositionally biased region" description="Low complexity" evidence="2">
    <location>
        <begin position="505"/>
        <end position="527"/>
    </location>
</feature>
<proteinExistence type="predicted"/>
<gene>
    <name evidence="3" type="ORF">EV702DRAFT_1193581</name>
</gene>
<feature type="compositionally biased region" description="Pro residues" evidence="2">
    <location>
        <begin position="491"/>
        <end position="504"/>
    </location>
</feature>
<dbReference type="EMBL" id="JABBWD010000006">
    <property type="protein sequence ID" value="KAG1781393.1"/>
    <property type="molecule type" value="Genomic_DNA"/>
</dbReference>
<dbReference type="AlphaFoldDB" id="A0A9P7A3F9"/>
<evidence type="ECO:0000256" key="1">
    <source>
        <dbReference type="SAM" id="Coils"/>
    </source>
</evidence>
<evidence type="ECO:0000313" key="4">
    <source>
        <dbReference type="Proteomes" id="UP000714275"/>
    </source>
</evidence>
<sequence>MAPPRWATAEQEAVLMSMLAEYRTYMPSKNYAQFWPKINQKFFTQWPVHKAYYPDVDDKDELTDEQKEVYKTPLQTRKRQIISWYRWQTNPVRLTRLACSRGVLDIKQTLAGGGSTKGPRALKEVEVYSQMYYANHIKQSVDDAIAEGGITSHGSKLRKCREITAERYEAESIDIKDKVKKAHQDLQREFKKARKVAEARDEVDDDTKIKAIHELPVMLDRIFRHLSHMTGGWKFSVLMGGHDPEAGGNMRFFDYHLGECAAGGQFADSYVMYSEVLKVFASFVDNTIKHEDSLPATDRNYNRDTGCNSASEGLDTEADGDDIEAGGDDTEAGGDDTEAGGDCTGESAAAGIEEWNMLYKLTPSESNASHTELNLVTSMDGFSQYFSLHTHDLHMQASKPLDFDYNSLQPGDYDAAMLSFLGMPSMDSDGASSHLPFLPPVEREVPVPPFVWPTPYVWPTPPMALAYQPDAVLHGSQPPVTIKGFTHIQTPTPPVPPASQPAPSAPATLTPPARPASQPAPSASAPPASQPVPSAPAALTPPAPPASQPAPSAPAPPASQPAPSAPAPPALQPVPSAPAALTPPAPPASQKAPASEPCAPSASEPTPALSVSSVSATEPLPVTVSQIIAHHVEDEQPGARHTGRAR</sequence>
<protein>
    <submittedName>
        <fullName evidence="3">Uncharacterized protein</fullName>
    </submittedName>
</protein>
<feature type="region of interest" description="Disordered" evidence="2">
    <location>
        <begin position="293"/>
        <end position="345"/>
    </location>
</feature>
<evidence type="ECO:0000256" key="2">
    <source>
        <dbReference type="SAM" id="MobiDB-lite"/>
    </source>
</evidence>
<name>A0A9P7A3F9_9AGAM</name>
<evidence type="ECO:0000313" key="3">
    <source>
        <dbReference type="EMBL" id="KAG1781393.1"/>
    </source>
</evidence>
<feature type="compositionally biased region" description="Acidic residues" evidence="2">
    <location>
        <begin position="314"/>
        <end position="339"/>
    </location>
</feature>
<accession>A0A9P7A3F9</accession>
<feature type="compositionally biased region" description="Low complexity" evidence="2">
    <location>
        <begin position="588"/>
        <end position="608"/>
    </location>
</feature>
<organism evidence="3 4">
    <name type="scientific">Suillus placidus</name>
    <dbReference type="NCBI Taxonomy" id="48579"/>
    <lineage>
        <taxon>Eukaryota</taxon>
        <taxon>Fungi</taxon>
        <taxon>Dikarya</taxon>
        <taxon>Basidiomycota</taxon>
        <taxon>Agaricomycotina</taxon>
        <taxon>Agaricomycetes</taxon>
        <taxon>Agaricomycetidae</taxon>
        <taxon>Boletales</taxon>
        <taxon>Suillineae</taxon>
        <taxon>Suillaceae</taxon>
        <taxon>Suillus</taxon>
    </lineage>
</organism>
<keyword evidence="1" id="KW-0175">Coiled coil</keyword>
<dbReference type="Proteomes" id="UP000714275">
    <property type="component" value="Unassembled WGS sequence"/>
</dbReference>
<comment type="caution">
    <text evidence="3">The sequence shown here is derived from an EMBL/GenBank/DDBJ whole genome shotgun (WGS) entry which is preliminary data.</text>
</comment>
<keyword evidence="4" id="KW-1185">Reference proteome</keyword>
<feature type="region of interest" description="Disordered" evidence="2">
    <location>
        <begin position="482"/>
        <end position="646"/>
    </location>
</feature>
<dbReference type="OrthoDB" id="2687158at2759"/>
<reference evidence="3" key="1">
    <citation type="journal article" date="2020" name="New Phytol.">
        <title>Comparative genomics reveals dynamic genome evolution in host specialist ectomycorrhizal fungi.</title>
        <authorList>
            <person name="Lofgren L.A."/>
            <person name="Nguyen N.H."/>
            <person name="Vilgalys R."/>
            <person name="Ruytinx J."/>
            <person name="Liao H.L."/>
            <person name="Branco S."/>
            <person name="Kuo A."/>
            <person name="LaButti K."/>
            <person name="Lipzen A."/>
            <person name="Andreopoulos W."/>
            <person name="Pangilinan J."/>
            <person name="Riley R."/>
            <person name="Hundley H."/>
            <person name="Na H."/>
            <person name="Barry K."/>
            <person name="Grigoriev I.V."/>
            <person name="Stajich J.E."/>
            <person name="Kennedy P.G."/>
        </authorList>
    </citation>
    <scope>NUCLEOTIDE SEQUENCE</scope>
    <source>
        <strain evidence="3">DOB743</strain>
    </source>
</reference>
<feature type="compositionally biased region" description="Pro residues" evidence="2">
    <location>
        <begin position="528"/>
        <end position="587"/>
    </location>
</feature>